<keyword evidence="3" id="KW-0227">DNA damage</keyword>
<dbReference type="GeneID" id="8296510"/>
<dbReference type="Pfam" id="PF02586">
    <property type="entry name" value="SRAP"/>
    <property type="match status" value="1"/>
</dbReference>
<evidence type="ECO:0000256" key="5">
    <source>
        <dbReference type="ARBA" id="ARBA00023124"/>
    </source>
</evidence>
<dbReference type="InterPro" id="IPR036590">
    <property type="entry name" value="SRAP-like"/>
</dbReference>
<dbReference type="AlphaFoldDB" id="C5MFF8"/>
<dbReference type="Gene3D" id="3.90.1680.10">
    <property type="entry name" value="SOS response associated peptidase-like"/>
    <property type="match status" value="1"/>
</dbReference>
<dbReference type="PANTHER" id="PTHR13604:SF0">
    <property type="entry name" value="ABASIC SITE PROCESSING PROTEIN HMCES"/>
    <property type="match status" value="1"/>
</dbReference>
<keyword evidence="7" id="KW-0456">Lyase</keyword>
<dbReference type="RefSeq" id="XP_002550503.1">
    <property type="nucleotide sequence ID" value="XM_002550457.1"/>
</dbReference>
<reference evidence="8 9" key="1">
    <citation type="journal article" date="2009" name="Nature">
        <title>Evolution of pathogenicity and sexual reproduction in eight Candida genomes.</title>
        <authorList>
            <person name="Butler G."/>
            <person name="Rasmussen M.D."/>
            <person name="Lin M.F."/>
            <person name="Santos M.A."/>
            <person name="Sakthikumar S."/>
            <person name="Munro C.A."/>
            <person name="Rheinbay E."/>
            <person name="Grabherr M."/>
            <person name="Forche A."/>
            <person name="Reedy J.L."/>
            <person name="Agrafioti I."/>
            <person name="Arnaud M.B."/>
            <person name="Bates S."/>
            <person name="Brown A.J."/>
            <person name="Brunke S."/>
            <person name="Costanzo M.C."/>
            <person name="Fitzpatrick D.A."/>
            <person name="de Groot P.W."/>
            <person name="Harris D."/>
            <person name="Hoyer L.L."/>
            <person name="Hube B."/>
            <person name="Klis F.M."/>
            <person name="Kodira C."/>
            <person name="Lennard N."/>
            <person name="Logue M.E."/>
            <person name="Martin R."/>
            <person name="Neiman A.M."/>
            <person name="Nikolaou E."/>
            <person name="Quail M.A."/>
            <person name="Quinn J."/>
            <person name="Santos M.C."/>
            <person name="Schmitzberger F.F."/>
            <person name="Sherlock G."/>
            <person name="Shah P."/>
            <person name="Silverstein K.A."/>
            <person name="Skrzypek M.S."/>
            <person name="Soll D."/>
            <person name="Staggs R."/>
            <person name="Stansfield I."/>
            <person name="Stumpf M.P."/>
            <person name="Sudbery P.E."/>
            <person name="Srikantha T."/>
            <person name="Zeng Q."/>
            <person name="Berman J."/>
            <person name="Berriman M."/>
            <person name="Heitman J."/>
            <person name="Gow N.A."/>
            <person name="Lorenz M.C."/>
            <person name="Birren B.W."/>
            <person name="Kellis M."/>
            <person name="Cuomo C.A."/>
        </authorList>
    </citation>
    <scope>NUCLEOTIDE SEQUENCE [LARGE SCALE GENOMIC DNA]</scope>
    <source>
        <strain evidence="9">ATCC MYA-3404 / T1</strain>
    </source>
</reference>
<sequence>MRVQLDMTRVTQWTPSYNIAPTNTALIVIAEDAPKGFDYKYVVEPSKFGLVPSWLKPNDPTPVREGKETEGAKYSQEIGKNEAKYFNCRRESLDQNKSVWNSAKKYRCVIPIKGYFEWLKEDKNKIPYFVHSKTSPLCFLAGFYSHNYHYTENTNVKDQYLSTFTIITAPAAKGDEFDLSWLHTRKPMLIKPGSQEWFEWLNPEKSWNNSLIGDALNSTANQAYDNI</sequence>
<dbReference type="eggNOG" id="KOG2618">
    <property type="taxonomic scope" value="Eukaryota"/>
</dbReference>
<dbReference type="GO" id="GO:0016829">
    <property type="term" value="F:lyase activity"/>
    <property type="evidence" value="ECO:0007669"/>
    <property type="project" value="UniProtKB-KW"/>
</dbReference>
<comment type="similarity">
    <text evidence="1">Belongs to the SOS response-associated peptidase family.</text>
</comment>
<protein>
    <recommendedName>
        <fullName evidence="10">Abasic site processing protein</fullName>
    </recommendedName>
</protein>
<evidence type="ECO:0000256" key="2">
    <source>
        <dbReference type="ARBA" id="ARBA00022670"/>
    </source>
</evidence>
<proteinExistence type="inferred from homology"/>
<dbReference type="VEuPathDB" id="FungiDB:CTRG_04801"/>
<evidence type="ECO:0000256" key="3">
    <source>
        <dbReference type="ARBA" id="ARBA00022763"/>
    </source>
</evidence>
<evidence type="ECO:0008006" key="10">
    <source>
        <dbReference type="Google" id="ProtNLM"/>
    </source>
</evidence>
<evidence type="ECO:0000313" key="8">
    <source>
        <dbReference type="EMBL" id="EER32018.1"/>
    </source>
</evidence>
<dbReference type="Proteomes" id="UP000002037">
    <property type="component" value="Unassembled WGS sequence"/>
</dbReference>
<organism evidence="8 9">
    <name type="scientific">Candida tropicalis (strain ATCC MYA-3404 / T1)</name>
    <name type="common">Yeast</name>
    <dbReference type="NCBI Taxonomy" id="294747"/>
    <lineage>
        <taxon>Eukaryota</taxon>
        <taxon>Fungi</taxon>
        <taxon>Dikarya</taxon>
        <taxon>Ascomycota</taxon>
        <taxon>Saccharomycotina</taxon>
        <taxon>Pichiomycetes</taxon>
        <taxon>Debaryomycetaceae</taxon>
        <taxon>Candida/Lodderomyces clade</taxon>
        <taxon>Candida</taxon>
    </lineage>
</organism>
<keyword evidence="2" id="KW-0645">Protease</keyword>
<dbReference type="OrthoDB" id="2111841at2759"/>
<evidence type="ECO:0000256" key="4">
    <source>
        <dbReference type="ARBA" id="ARBA00022801"/>
    </source>
</evidence>
<keyword evidence="6" id="KW-0238">DNA-binding</keyword>
<evidence type="ECO:0000256" key="1">
    <source>
        <dbReference type="ARBA" id="ARBA00008136"/>
    </source>
</evidence>
<dbReference type="GO" id="GO:0006508">
    <property type="term" value="P:proteolysis"/>
    <property type="evidence" value="ECO:0007669"/>
    <property type="project" value="UniProtKB-KW"/>
</dbReference>
<keyword evidence="5" id="KW-0190">Covalent protein-DNA linkage</keyword>
<dbReference type="SUPFAM" id="SSF143081">
    <property type="entry name" value="BB1717-like"/>
    <property type="match status" value="1"/>
</dbReference>
<dbReference type="HOGENOM" id="CLU_035990_0_0_1"/>
<name>C5MFF8_CANTT</name>
<gene>
    <name evidence="8" type="ORF">CTRG_04801</name>
</gene>
<dbReference type="InterPro" id="IPR003738">
    <property type="entry name" value="SRAP"/>
</dbReference>
<evidence type="ECO:0000256" key="7">
    <source>
        <dbReference type="ARBA" id="ARBA00023239"/>
    </source>
</evidence>
<keyword evidence="4" id="KW-0378">Hydrolase</keyword>
<evidence type="ECO:0000256" key="6">
    <source>
        <dbReference type="ARBA" id="ARBA00023125"/>
    </source>
</evidence>
<dbReference type="PANTHER" id="PTHR13604">
    <property type="entry name" value="DC12-RELATED"/>
    <property type="match status" value="1"/>
</dbReference>
<dbReference type="EMBL" id="GG692400">
    <property type="protein sequence ID" value="EER32018.1"/>
    <property type="molecule type" value="Genomic_DNA"/>
</dbReference>
<keyword evidence="9" id="KW-1185">Reference proteome</keyword>
<dbReference type="GO" id="GO:0003697">
    <property type="term" value="F:single-stranded DNA binding"/>
    <property type="evidence" value="ECO:0007669"/>
    <property type="project" value="InterPro"/>
</dbReference>
<evidence type="ECO:0000313" key="9">
    <source>
        <dbReference type="Proteomes" id="UP000002037"/>
    </source>
</evidence>
<dbReference type="GO" id="GO:0106300">
    <property type="term" value="P:protein-DNA covalent cross-linking repair"/>
    <property type="evidence" value="ECO:0007669"/>
    <property type="project" value="InterPro"/>
</dbReference>
<dbReference type="GO" id="GO:0008233">
    <property type="term" value="F:peptidase activity"/>
    <property type="evidence" value="ECO:0007669"/>
    <property type="project" value="UniProtKB-KW"/>
</dbReference>
<dbReference type="KEGG" id="ctp:CTRG_04801"/>
<accession>C5MFF8</accession>